<evidence type="ECO:0000313" key="11">
    <source>
        <dbReference type="Proteomes" id="UP000836841"/>
    </source>
</evidence>
<feature type="region of interest" description="Disordered" evidence="7">
    <location>
        <begin position="260"/>
        <end position="336"/>
    </location>
</feature>
<evidence type="ECO:0000256" key="1">
    <source>
        <dbReference type="ARBA" id="ARBA00004123"/>
    </source>
</evidence>
<dbReference type="EMBL" id="OU466859">
    <property type="protein sequence ID" value="CAH2053378.1"/>
    <property type="molecule type" value="Genomic_DNA"/>
</dbReference>
<dbReference type="PROSITE" id="PS51369">
    <property type="entry name" value="TCP"/>
    <property type="match status" value="1"/>
</dbReference>
<proteinExistence type="predicted"/>
<feature type="compositionally biased region" description="Basic and acidic residues" evidence="7">
    <location>
        <begin position="299"/>
        <end position="336"/>
    </location>
</feature>
<dbReference type="InterPro" id="IPR005333">
    <property type="entry name" value="Transcription_factor_TCP"/>
</dbReference>
<dbReference type="InterPro" id="IPR017888">
    <property type="entry name" value="CYC/TB1_R_domain"/>
</dbReference>
<evidence type="ECO:0000259" key="9">
    <source>
        <dbReference type="PROSITE" id="PS51370"/>
    </source>
</evidence>
<gene>
    <name evidence="10" type="ORF">TAV2_LOCUS9130</name>
</gene>
<accession>A0AAU9S1U8</accession>
<evidence type="ECO:0000256" key="6">
    <source>
        <dbReference type="ARBA" id="ARBA00023242"/>
    </source>
</evidence>
<dbReference type="PROSITE" id="PS51370">
    <property type="entry name" value="R"/>
    <property type="match status" value="1"/>
</dbReference>
<keyword evidence="11" id="KW-1185">Reference proteome</keyword>
<dbReference type="GO" id="GO:0003700">
    <property type="term" value="F:DNA-binding transcription factor activity"/>
    <property type="evidence" value="ECO:0007669"/>
    <property type="project" value="InterPro"/>
</dbReference>
<reference evidence="10 11" key="1">
    <citation type="submission" date="2022-03" db="EMBL/GenBank/DDBJ databases">
        <authorList>
            <person name="Nunn A."/>
            <person name="Chopra R."/>
            <person name="Nunn A."/>
            <person name="Contreras Garrido A."/>
        </authorList>
    </citation>
    <scope>NUCLEOTIDE SEQUENCE [LARGE SCALE GENOMIC DNA]</scope>
</reference>
<feature type="domain" description="TCP" evidence="8">
    <location>
        <begin position="159"/>
        <end position="217"/>
    </location>
</feature>
<evidence type="ECO:0000256" key="3">
    <source>
        <dbReference type="ARBA" id="ARBA00023015"/>
    </source>
</evidence>
<dbReference type="AlphaFoldDB" id="A0AAU9S1U8"/>
<dbReference type="GO" id="GO:0043565">
    <property type="term" value="F:sequence-specific DNA binding"/>
    <property type="evidence" value="ECO:0007669"/>
    <property type="project" value="TreeGrafter"/>
</dbReference>
<keyword evidence="4" id="KW-0238">DNA-binding</keyword>
<dbReference type="Proteomes" id="UP000836841">
    <property type="component" value="Chromosome 3"/>
</dbReference>
<keyword evidence="3" id="KW-0805">Transcription regulation</keyword>
<sequence>MNNNSFSSTTTINEDYMLFPYNDNYSSEPLLPFSPSSSINDVLIHSNNFNTSNSHLDHHHHHHHHQQQQFLQAPSPFSQFEFVPDFALLASFLPQNNGHDDNQTITTTDHHDPSLLSLKDPIGESQVVEPSETITHIEDSQRISTSQDPKMKKIKKPSRTDRHSKIKTAKGTRDRRMRLSLDVAKELFGLQDMLGFDKASKTVEWLLTQAKPEIIKIAHSLSNQFNHGGFSSGEESQTRPELGSMNTSSDLCELASMWTVEDRGSNTNTTEPRGNKVNGRSMRGKRKMSQPRTPILKKLSKDERAKARERAKDRTKEKMMKRRSQEHVVEEETHNHHGEIVKNNKTSVNWSSFEATPCQDENEQLSKNDRFAVCNEFVVDNKDHISDESYDMINKLNSSFPMLNHHRSQGAATSIEQQNQFTDLHHFLGKPVRDLMYNYHNMC</sequence>
<protein>
    <submittedName>
        <fullName evidence="10">Uncharacterized protein</fullName>
    </submittedName>
</protein>
<name>A0AAU9S1U8_THLAR</name>
<dbReference type="GO" id="GO:0005634">
    <property type="term" value="C:nucleus"/>
    <property type="evidence" value="ECO:0007669"/>
    <property type="project" value="UniProtKB-SubCell"/>
</dbReference>
<keyword evidence="5" id="KW-0804">Transcription</keyword>
<organism evidence="10 11">
    <name type="scientific">Thlaspi arvense</name>
    <name type="common">Field penny-cress</name>
    <dbReference type="NCBI Taxonomy" id="13288"/>
    <lineage>
        <taxon>Eukaryota</taxon>
        <taxon>Viridiplantae</taxon>
        <taxon>Streptophyta</taxon>
        <taxon>Embryophyta</taxon>
        <taxon>Tracheophyta</taxon>
        <taxon>Spermatophyta</taxon>
        <taxon>Magnoliopsida</taxon>
        <taxon>eudicotyledons</taxon>
        <taxon>Gunneridae</taxon>
        <taxon>Pentapetalae</taxon>
        <taxon>rosids</taxon>
        <taxon>malvids</taxon>
        <taxon>Brassicales</taxon>
        <taxon>Brassicaceae</taxon>
        <taxon>Thlaspideae</taxon>
        <taxon>Thlaspi</taxon>
    </lineage>
</organism>
<dbReference type="PANTHER" id="PTHR31072">
    <property type="entry name" value="TRANSCRIPTION FACTOR TCP4-RELATED"/>
    <property type="match status" value="1"/>
</dbReference>
<keyword evidence="2" id="KW-0217">Developmental protein</keyword>
<evidence type="ECO:0000313" key="10">
    <source>
        <dbReference type="EMBL" id="CAH2053378.1"/>
    </source>
</evidence>
<evidence type="ECO:0000259" key="8">
    <source>
        <dbReference type="PROSITE" id="PS51369"/>
    </source>
</evidence>
<feature type="compositionally biased region" description="Basic residues" evidence="7">
    <location>
        <begin position="57"/>
        <end position="66"/>
    </location>
</feature>
<dbReference type="Pfam" id="PF03634">
    <property type="entry name" value="TCP"/>
    <property type="match status" value="1"/>
</dbReference>
<evidence type="ECO:0000256" key="7">
    <source>
        <dbReference type="SAM" id="MobiDB-lite"/>
    </source>
</evidence>
<dbReference type="InterPro" id="IPR017887">
    <property type="entry name" value="TF_TCP_subgr"/>
</dbReference>
<evidence type="ECO:0000256" key="4">
    <source>
        <dbReference type="ARBA" id="ARBA00023125"/>
    </source>
</evidence>
<feature type="domain" description="R" evidence="9">
    <location>
        <begin position="301"/>
        <end position="318"/>
    </location>
</feature>
<dbReference type="PANTHER" id="PTHR31072:SF226">
    <property type="entry name" value="TRANSCRIPTION FACTOR TCP18"/>
    <property type="match status" value="1"/>
</dbReference>
<keyword evidence="6" id="KW-0539">Nucleus</keyword>
<evidence type="ECO:0000256" key="5">
    <source>
        <dbReference type="ARBA" id="ARBA00023163"/>
    </source>
</evidence>
<comment type="subcellular location">
    <subcellularLocation>
        <location evidence="1">Nucleus</location>
    </subcellularLocation>
</comment>
<feature type="region of interest" description="Disordered" evidence="7">
    <location>
        <begin position="140"/>
        <end position="173"/>
    </location>
</feature>
<evidence type="ECO:0000256" key="2">
    <source>
        <dbReference type="ARBA" id="ARBA00022473"/>
    </source>
</evidence>
<feature type="region of interest" description="Disordered" evidence="7">
    <location>
        <begin position="50"/>
        <end position="70"/>
    </location>
</feature>
<dbReference type="GO" id="GO:2000032">
    <property type="term" value="P:regulation of secondary shoot formation"/>
    <property type="evidence" value="ECO:0007669"/>
    <property type="project" value="TreeGrafter"/>
</dbReference>